<dbReference type="InterPro" id="IPR016024">
    <property type="entry name" value="ARM-type_fold"/>
</dbReference>
<dbReference type="InterPro" id="IPR011989">
    <property type="entry name" value="ARM-like"/>
</dbReference>
<dbReference type="OrthoDB" id="10064100at2759"/>
<reference evidence="2 3" key="1">
    <citation type="submission" date="2019-12" db="EMBL/GenBank/DDBJ databases">
        <authorList>
            <person name="Alioto T."/>
            <person name="Alioto T."/>
            <person name="Gomez Garrido J."/>
        </authorList>
    </citation>
    <scope>NUCLEOTIDE SEQUENCE [LARGE SCALE GENOMIC DNA]</scope>
</reference>
<evidence type="ECO:0000313" key="2">
    <source>
        <dbReference type="EMBL" id="CAA2985211.1"/>
    </source>
</evidence>
<dbReference type="AlphaFoldDB" id="A0A8S0RYR4"/>
<accession>A0A8S0RYR4</accession>
<dbReference type="Pfam" id="PF25598">
    <property type="entry name" value="ARM_PUB"/>
    <property type="match status" value="1"/>
</dbReference>
<dbReference type="Proteomes" id="UP000594638">
    <property type="component" value="Unassembled WGS sequence"/>
</dbReference>
<sequence length="214" mass="23341">MFVAADSDRVGYLVSLLFHSSIDVRVDSAALIEIVFAGIRSLDFRAQISDARKIFEGVVRLVLGEAASAQAVKAGAAKVLIDRLVEFEKCDTERVLASVELLRRIPSGLAAFAARSLTVPTLVIIILTISDRATEYTAGALLSLCSNSELTRREAMAAGVLTKLLFLVQSYCTERAKRKAQMLLKLLRDSWPEDTIANSDDFACSDVVPYCFCS</sequence>
<dbReference type="SUPFAM" id="SSF48371">
    <property type="entry name" value="ARM repeat"/>
    <property type="match status" value="1"/>
</dbReference>
<proteinExistence type="predicted"/>
<gene>
    <name evidence="2" type="ORF">OLEA9_A117744</name>
</gene>
<dbReference type="InterPro" id="IPR058678">
    <property type="entry name" value="ARM_PUB"/>
</dbReference>
<protein>
    <submittedName>
        <fullName evidence="2">U-box domain-containing 26-like</fullName>
    </submittedName>
</protein>
<evidence type="ECO:0000259" key="1">
    <source>
        <dbReference type="Pfam" id="PF25598"/>
    </source>
</evidence>
<name>A0A8S0RYR4_OLEEU</name>
<organism evidence="2 3">
    <name type="scientific">Olea europaea subsp. europaea</name>
    <dbReference type="NCBI Taxonomy" id="158383"/>
    <lineage>
        <taxon>Eukaryota</taxon>
        <taxon>Viridiplantae</taxon>
        <taxon>Streptophyta</taxon>
        <taxon>Embryophyta</taxon>
        <taxon>Tracheophyta</taxon>
        <taxon>Spermatophyta</taxon>
        <taxon>Magnoliopsida</taxon>
        <taxon>eudicotyledons</taxon>
        <taxon>Gunneridae</taxon>
        <taxon>Pentapetalae</taxon>
        <taxon>asterids</taxon>
        <taxon>lamiids</taxon>
        <taxon>Lamiales</taxon>
        <taxon>Oleaceae</taxon>
        <taxon>Oleeae</taxon>
        <taxon>Olea</taxon>
    </lineage>
</organism>
<dbReference type="Gramene" id="OE9A117744T1">
    <property type="protein sequence ID" value="OE9A117744C1"/>
    <property type="gene ID" value="OE9A117744"/>
</dbReference>
<comment type="caution">
    <text evidence="2">The sequence shown here is derived from an EMBL/GenBank/DDBJ whole genome shotgun (WGS) entry which is preliminary data.</text>
</comment>
<dbReference type="EMBL" id="CACTIH010003796">
    <property type="protein sequence ID" value="CAA2985211.1"/>
    <property type="molecule type" value="Genomic_DNA"/>
</dbReference>
<feature type="domain" description="U-box" evidence="1">
    <location>
        <begin position="69"/>
        <end position="202"/>
    </location>
</feature>
<evidence type="ECO:0000313" key="3">
    <source>
        <dbReference type="Proteomes" id="UP000594638"/>
    </source>
</evidence>
<dbReference type="Gene3D" id="1.25.10.10">
    <property type="entry name" value="Leucine-rich Repeat Variant"/>
    <property type="match status" value="1"/>
</dbReference>
<dbReference type="PANTHER" id="PTHR47873:SF1">
    <property type="entry name" value="ARM REPEAT SUPERFAMILY PROTEIN"/>
    <property type="match status" value="1"/>
</dbReference>
<keyword evidence="3" id="KW-1185">Reference proteome</keyword>
<dbReference type="PANTHER" id="PTHR47873">
    <property type="entry name" value="ARM REPEAT SUPERFAMILY PROTEIN"/>
    <property type="match status" value="1"/>
</dbReference>